<dbReference type="AlphaFoldDB" id="A0A813G8M3"/>
<feature type="transmembrane region" description="Helical" evidence="8">
    <location>
        <begin position="183"/>
        <end position="206"/>
    </location>
</feature>
<evidence type="ECO:0000256" key="3">
    <source>
        <dbReference type="ARBA" id="ARBA00022692"/>
    </source>
</evidence>
<keyword evidence="2" id="KW-0813">Transport</keyword>
<dbReference type="Pfam" id="PF01490">
    <property type="entry name" value="Aa_trans"/>
    <property type="match status" value="1"/>
</dbReference>
<reference evidence="10" key="1">
    <citation type="submission" date="2021-02" db="EMBL/GenBank/DDBJ databases">
        <authorList>
            <person name="Dougan E. K."/>
            <person name="Rhodes N."/>
            <person name="Thang M."/>
            <person name="Chan C."/>
        </authorList>
    </citation>
    <scope>NUCLEOTIDE SEQUENCE</scope>
</reference>
<evidence type="ECO:0000256" key="4">
    <source>
        <dbReference type="ARBA" id="ARBA00022970"/>
    </source>
</evidence>
<feature type="transmembrane region" description="Helical" evidence="8">
    <location>
        <begin position="124"/>
        <end position="143"/>
    </location>
</feature>
<keyword evidence="3 8" id="KW-0812">Transmembrane</keyword>
<keyword evidence="4" id="KW-0029">Amino-acid transport</keyword>
<evidence type="ECO:0000256" key="8">
    <source>
        <dbReference type="SAM" id="Phobius"/>
    </source>
</evidence>
<proteinExistence type="predicted"/>
<feature type="compositionally biased region" description="Basic and acidic residues" evidence="7">
    <location>
        <begin position="14"/>
        <end position="24"/>
    </location>
</feature>
<feature type="region of interest" description="Disordered" evidence="7">
    <location>
        <begin position="1"/>
        <end position="24"/>
    </location>
</feature>
<evidence type="ECO:0000256" key="2">
    <source>
        <dbReference type="ARBA" id="ARBA00022448"/>
    </source>
</evidence>
<protein>
    <recommendedName>
        <fullName evidence="9">Amino acid transporter transmembrane domain-containing protein</fullName>
    </recommendedName>
</protein>
<feature type="domain" description="Amino acid transporter transmembrane" evidence="9">
    <location>
        <begin position="92"/>
        <end position="505"/>
    </location>
</feature>
<dbReference type="Proteomes" id="UP000654075">
    <property type="component" value="Unassembled WGS sequence"/>
</dbReference>
<evidence type="ECO:0000313" key="10">
    <source>
        <dbReference type="EMBL" id="CAE8623375.1"/>
    </source>
</evidence>
<gene>
    <name evidence="10" type="ORF">PGLA1383_LOCUS40637</name>
</gene>
<comment type="subcellular location">
    <subcellularLocation>
        <location evidence="1">Membrane</location>
        <topology evidence="1">Multi-pass membrane protein</topology>
    </subcellularLocation>
</comment>
<keyword evidence="6 8" id="KW-0472">Membrane</keyword>
<sequence length="600" mass="64756">MSSKARVPISLDEGDVRLDDPPDHGYGDYHSPMASPLISWRRMTSDWTDLENKFSPGRKVSDFTMPEKMLEATRPCGDTFPLDHQETGRSEQLSFGETLFNLTNTLFGSGVLGIPYAFRLAGYLALPLLALTVVITAATAVLLGEALDLAEDLPSEESGSRVPRQQRDFVFLSRLAFGKRGELLVGLVTGLEVWTAMVTFLVMSGVNTASLLGTGPKPVILAFTLLASTMVAIPMRAYASISLVALTSLLVALLSFCTYLLRLPDWAWPALVDAPQCPGDLARAFGLMIFCFAGHPVFPGVHQSMRDKKQWRSSVSISFLLTLANYGGLGLFAYLVMGPSLNPCFTLNIAGSSWARRVTSLGFAVKIQLTVPLLFGAVIAMLPASPPTRGVRAAIDHDSLGATLLQPDAQAVVRPTTLASRFCPAFWPSVLTAVTALSACLLAGDVAALASLCGSLLVMLTSVFFPVILYLRLKFKTASLRGPVWSSVGQTTSSCASIVCLALCFFRGFVFVRCATREELRGLGLHTTSLCSVSAPWNEWLSGMPLVTIPDSLPNDSRGGVVQWNHFSGIILGAPMMNSFFWDRVKMPVPPPLESLIPSH</sequence>
<comment type="caution">
    <text evidence="10">The sequence shown here is derived from an EMBL/GenBank/DDBJ whole genome shotgun (WGS) entry which is preliminary data.</text>
</comment>
<organism evidence="10 11">
    <name type="scientific">Polarella glacialis</name>
    <name type="common">Dinoflagellate</name>
    <dbReference type="NCBI Taxonomy" id="89957"/>
    <lineage>
        <taxon>Eukaryota</taxon>
        <taxon>Sar</taxon>
        <taxon>Alveolata</taxon>
        <taxon>Dinophyceae</taxon>
        <taxon>Suessiales</taxon>
        <taxon>Suessiaceae</taxon>
        <taxon>Polarella</taxon>
    </lineage>
</organism>
<feature type="transmembrane region" description="Helical" evidence="8">
    <location>
        <begin position="446"/>
        <end position="471"/>
    </location>
</feature>
<dbReference type="OrthoDB" id="436821at2759"/>
<accession>A0A813G8M3</accession>
<dbReference type="PANTHER" id="PTHR22950">
    <property type="entry name" value="AMINO ACID TRANSPORTER"/>
    <property type="match status" value="1"/>
</dbReference>
<evidence type="ECO:0000256" key="6">
    <source>
        <dbReference type="ARBA" id="ARBA00023136"/>
    </source>
</evidence>
<feature type="transmembrane region" description="Helical" evidence="8">
    <location>
        <begin position="218"/>
        <end position="235"/>
    </location>
</feature>
<dbReference type="PANTHER" id="PTHR22950:SF692">
    <property type="entry name" value="TRANSMEMBRANE AMINO ACID TRANSPORTER FAMILY PROTEIN"/>
    <property type="match status" value="1"/>
</dbReference>
<evidence type="ECO:0000256" key="5">
    <source>
        <dbReference type="ARBA" id="ARBA00022989"/>
    </source>
</evidence>
<dbReference type="InterPro" id="IPR013057">
    <property type="entry name" value="AA_transpt_TM"/>
</dbReference>
<evidence type="ECO:0000259" key="9">
    <source>
        <dbReference type="Pfam" id="PF01490"/>
    </source>
</evidence>
<feature type="transmembrane region" description="Helical" evidence="8">
    <location>
        <begin position="319"/>
        <end position="341"/>
    </location>
</feature>
<dbReference type="GO" id="GO:0005774">
    <property type="term" value="C:vacuolar membrane"/>
    <property type="evidence" value="ECO:0007669"/>
    <property type="project" value="TreeGrafter"/>
</dbReference>
<feature type="transmembrane region" description="Helical" evidence="8">
    <location>
        <begin position="491"/>
        <end position="512"/>
    </location>
</feature>
<keyword evidence="5 8" id="KW-1133">Transmembrane helix</keyword>
<evidence type="ECO:0000256" key="1">
    <source>
        <dbReference type="ARBA" id="ARBA00004141"/>
    </source>
</evidence>
<feature type="transmembrane region" description="Helical" evidence="8">
    <location>
        <begin position="281"/>
        <end position="298"/>
    </location>
</feature>
<evidence type="ECO:0000313" key="11">
    <source>
        <dbReference type="Proteomes" id="UP000654075"/>
    </source>
</evidence>
<dbReference type="GO" id="GO:0015179">
    <property type="term" value="F:L-amino acid transmembrane transporter activity"/>
    <property type="evidence" value="ECO:0007669"/>
    <property type="project" value="TreeGrafter"/>
</dbReference>
<feature type="transmembrane region" description="Helical" evidence="8">
    <location>
        <begin position="242"/>
        <end position="261"/>
    </location>
</feature>
<name>A0A813G8M3_POLGL</name>
<keyword evidence="11" id="KW-1185">Reference proteome</keyword>
<evidence type="ECO:0000256" key="7">
    <source>
        <dbReference type="SAM" id="MobiDB-lite"/>
    </source>
</evidence>
<dbReference type="EMBL" id="CAJNNV010028154">
    <property type="protein sequence ID" value="CAE8623375.1"/>
    <property type="molecule type" value="Genomic_DNA"/>
</dbReference>